<dbReference type="PROSITE" id="PS51257">
    <property type="entry name" value="PROKAR_LIPOPROTEIN"/>
    <property type="match status" value="1"/>
</dbReference>
<accession>A0ABY6N2A5</accession>
<keyword evidence="1" id="KW-0413">Isomerase</keyword>
<dbReference type="Proteomes" id="UP001163739">
    <property type="component" value="Chromosome"/>
</dbReference>
<evidence type="ECO:0000313" key="1">
    <source>
        <dbReference type="EMBL" id="UZE96252.1"/>
    </source>
</evidence>
<proteinExistence type="predicted"/>
<dbReference type="InterPro" id="IPR010706">
    <property type="entry name" value="Fatty_acid_cis-trans_isomerase"/>
</dbReference>
<organism evidence="1 2">
    <name type="scientific">Alkalimarinus alittae</name>
    <dbReference type="NCBI Taxonomy" id="2961619"/>
    <lineage>
        <taxon>Bacteria</taxon>
        <taxon>Pseudomonadati</taxon>
        <taxon>Pseudomonadota</taxon>
        <taxon>Gammaproteobacteria</taxon>
        <taxon>Alteromonadales</taxon>
        <taxon>Alteromonadaceae</taxon>
        <taxon>Alkalimarinus</taxon>
    </lineage>
</organism>
<dbReference type="Pfam" id="PF06934">
    <property type="entry name" value="CTI"/>
    <property type="match status" value="1"/>
</dbReference>
<evidence type="ECO:0000313" key="2">
    <source>
        <dbReference type="Proteomes" id="UP001163739"/>
    </source>
</evidence>
<gene>
    <name evidence="1" type="ORF">NKI27_00460</name>
</gene>
<keyword evidence="2" id="KW-1185">Reference proteome</keyword>
<name>A0ABY6N2A5_9ALTE</name>
<dbReference type="RefSeq" id="WP_265047736.1">
    <property type="nucleotide sequence ID" value="NZ_CP100390.1"/>
</dbReference>
<dbReference type="EMBL" id="CP100390">
    <property type="protein sequence ID" value="UZE96252.1"/>
    <property type="molecule type" value="Genomic_DNA"/>
</dbReference>
<protein>
    <submittedName>
        <fullName evidence="1">Fatty acid cis/trans isomerase</fullName>
    </submittedName>
</protein>
<reference evidence="1" key="1">
    <citation type="submission" date="2022-06" db="EMBL/GenBank/DDBJ databases">
        <title>Alkalimarinus sp. nov., isolated from gut of a Alitta virens.</title>
        <authorList>
            <person name="Yang A.I."/>
            <person name="Shin N.-R."/>
        </authorList>
    </citation>
    <scope>NUCLEOTIDE SEQUENCE</scope>
    <source>
        <strain evidence="1">A2M4</strain>
    </source>
</reference>
<dbReference type="GO" id="GO:0016853">
    <property type="term" value="F:isomerase activity"/>
    <property type="evidence" value="ECO:0007669"/>
    <property type="project" value="UniProtKB-KW"/>
</dbReference>
<sequence>MLIRSLSRYGCIATLLLLIVAGCSSIYTTDYDELYGSAEVTDRNIDWSEFQGRAKRGHVSFIHDVKPILDSRCVACHACNDAPCQQKLTSYEGIDRGASKARVYEAARLSSADPTRLFIDAKTTQEWRDKGFYPILNERIESAEADLMGSLLFRVLNQKFINPLSDHGGTPKPLPDTFDLSLDRSQQCPTIEEFDYYETQKPLWGMPFGLPGLNTKELSTINQWLAEGAKFDPLPSISKQAHQAVIEWEAFFNTPSLKQQLVSRYIYEHLFLGHIRFDTNPKREFFRLVRSYTPPGKAIEEIPTVRPYDPPGVDQVYYRLRPVKSTIVDKTHLVYALNDARMNRFKHLFLAPNYTVESLPSYDPEQASNPFTTFAAIPAKSRYTFLLDEAQYFIGGFIKGPVCRGQIALNVIDDQFWTLFLNPESDTISNDTGFITQQAENLRLPAASEDTLSPIDIWFRFANAQKDYRKAKNKYLDARYKSGIENSLDNIWSGRNTNLLDASNNPVANDNAALTIFRHYDSATVVKGLVGREPKTVWVLDYPIFERIHYLLVAGFNVYGNAGHQLSTRLYMDYLRMESENNFLDFLPSSQRKPVRDSWYKGTHNSMISYFDKPLAGSERETRIAYQTEDSKTELLGYIENHLSPLDLSDRLNRCDKKPCTPTQLEGVEKRVFPEVQRLASITGTQLNIIPELVYLIIEPSNTTESAISYSLIHNRAHSNISYLLDEDSRLEPENDTLTVTPYYVGSYPNFYFHVNEARLADFVDQLSAIHTPEDEESFIQEFGVRRTDSRFWAINDWLNQDYLNQEPINAGWFDLSRYENK</sequence>